<sequence length="85" mass="8981">GARGPPTPLRIPTAVQGPPPRAPSPFGTGSRDHSTASKKKRNRSCRPAPPPFRPLGCSFHPAPSALPCPRPRRYTPEGPFLPAGP</sequence>
<proteinExistence type="predicted"/>
<dbReference type="GeneID" id="37061074"/>
<dbReference type="AlphaFoldDB" id="A0A317UIR8"/>
<gene>
    <name evidence="2" type="ORF">BO70DRAFT_254787</name>
</gene>
<feature type="region of interest" description="Disordered" evidence="1">
    <location>
        <begin position="1"/>
        <end position="85"/>
    </location>
</feature>
<dbReference type="Proteomes" id="UP000247233">
    <property type="component" value="Unassembled WGS sequence"/>
</dbReference>
<dbReference type="EMBL" id="MSFL01000149">
    <property type="protein sequence ID" value="PWY61983.1"/>
    <property type="molecule type" value="Genomic_DNA"/>
</dbReference>
<comment type="caution">
    <text evidence="2">The sequence shown here is derived from an EMBL/GenBank/DDBJ whole genome shotgun (WGS) entry which is preliminary data.</text>
</comment>
<accession>A0A317UIR8</accession>
<name>A0A317UIR8_9EURO</name>
<protein>
    <submittedName>
        <fullName evidence="2">Uncharacterized protein</fullName>
    </submittedName>
</protein>
<reference evidence="2 3" key="1">
    <citation type="submission" date="2016-12" db="EMBL/GenBank/DDBJ databases">
        <title>The genomes of Aspergillus section Nigri reveals drivers in fungal speciation.</title>
        <authorList>
            <consortium name="DOE Joint Genome Institute"/>
            <person name="Vesth T.C."/>
            <person name="Nybo J."/>
            <person name="Theobald S."/>
            <person name="Brandl J."/>
            <person name="Frisvad J.C."/>
            <person name="Nielsen K.F."/>
            <person name="Lyhne E.K."/>
            <person name="Kogle M.E."/>
            <person name="Kuo A."/>
            <person name="Riley R."/>
            <person name="Clum A."/>
            <person name="Nolan M."/>
            <person name="Lipzen A."/>
            <person name="Salamov A."/>
            <person name="Henrissat B."/>
            <person name="Wiebenga A."/>
            <person name="De Vries R.P."/>
            <person name="Grigoriev I.V."/>
            <person name="Mortensen U.H."/>
            <person name="Andersen M.R."/>
            <person name="Baker S.E."/>
        </authorList>
    </citation>
    <scope>NUCLEOTIDE SEQUENCE [LARGE SCALE GENOMIC DNA]</scope>
    <source>
        <strain evidence="2 3">CBS 117.55</strain>
    </source>
</reference>
<evidence type="ECO:0000313" key="2">
    <source>
        <dbReference type="EMBL" id="PWY61983.1"/>
    </source>
</evidence>
<evidence type="ECO:0000256" key="1">
    <source>
        <dbReference type="SAM" id="MobiDB-lite"/>
    </source>
</evidence>
<organism evidence="2 3">
    <name type="scientific">Aspergillus heteromorphus CBS 117.55</name>
    <dbReference type="NCBI Taxonomy" id="1448321"/>
    <lineage>
        <taxon>Eukaryota</taxon>
        <taxon>Fungi</taxon>
        <taxon>Dikarya</taxon>
        <taxon>Ascomycota</taxon>
        <taxon>Pezizomycotina</taxon>
        <taxon>Eurotiomycetes</taxon>
        <taxon>Eurotiomycetidae</taxon>
        <taxon>Eurotiales</taxon>
        <taxon>Aspergillaceae</taxon>
        <taxon>Aspergillus</taxon>
        <taxon>Aspergillus subgen. Circumdati</taxon>
    </lineage>
</organism>
<dbReference type="VEuPathDB" id="FungiDB:BO70DRAFT_254787"/>
<feature type="non-terminal residue" evidence="2">
    <location>
        <position position="85"/>
    </location>
</feature>
<feature type="non-terminal residue" evidence="2">
    <location>
        <position position="1"/>
    </location>
</feature>
<keyword evidence="3" id="KW-1185">Reference proteome</keyword>
<dbReference type="RefSeq" id="XP_025393781.1">
    <property type="nucleotide sequence ID" value="XM_025538837.1"/>
</dbReference>
<evidence type="ECO:0000313" key="3">
    <source>
        <dbReference type="Proteomes" id="UP000247233"/>
    </source>
</evidence>